<evidence type="ECO:0000256" key="1">
    <source>
        <dbReference type="SAM" id="SignalP"/>
    </source>
</evidence>
<reference evidence="2 3" key="1">
    <citation type="submission" date="2016-10" db="EMBL/GenBank/DDBJ databases">
        <authorList>
            <person name="de Groot N.N."/>
        </authorList>
    </citation>
    <scope>NUCLEOTIDE SEQUENCE [LARGE SCALE GENOMIC DNA]</scope>
    <source>
        <strain evidence="2 3">DSM 24956</strain>
    </source>
</reference>
<gene>
    <name evidence="2" type="ORF">SAMN05444411_11252</name>
</gene>
<proteinExistence type="predicted"/>
<evidence type="ECO:0008006" key="4">
    <source>
        <dbReference type="Google" id="ProtNLM"/>
    </source>
</evidence>
<dbReference type="Proteomes" id="UP000199595">
    <property type="component" value="Unassembled WGS sequence"/>
</dbReference>
<feature type="chain" id="PRO_5011444784" description="PKD domain-containing protein" evidence="1">
    <location>
        <begin position="22"/>
        <end position="886"/>
    </location>
</feature>
<accession>A0A1H3FTL7</accession>
<evidence type="ECO:0000313" key="2">
    <source>
        <dbReference type="EMBL" id="SDX94270.1"/>
    </source>
</evidence>
<protein>
    <recommendedName>
        <fullName evidence="4">PKD domain-containing protein</fullName>
    </recommendedName>
</protein>
<sequence>MKQIKYLISAIFLFAAVWSCTEDELGNADFVDTIVAPTEVSAMFNVTQDNTGLVTIAPTSQGAVTYTVDLGDGSDPITLKQGESIKNIFAEGEYQVKITAIGVTGLTTSVTLPLVVSFKAPENLVVEILNDEAVSKQVNVTATADNAINFDVYFGVEGVTEPITGVIGETVSYVYPEPGIYTIKVVAKGAAIETTEYIEEFEVTEIEEPLEKAPTPPYRNEVDVVSIFSDAYTNITVNEWNPGWGQSTTLTDFEVDGDNILKYDFLNYTGIVTDYDNPTNLAQMEFVHFDYWTNDAESLSLKIVNTSQADGTPEKESEIAVGDITAGEWVSVEIPLSDFTTNMSGVTQFLFVSNGVTVFIDNFYFYKQPTTVSEGIVGVWKLAPIAGALKVGPNPNDGSWWANSAEDVTGRDCLFDDSYVFGADGTFKNILDGSTWVEGWQGGSDSCATPVAPHDGSNPATFVYDEAAGKVTLNGLGAYLGIPKAYDGGELGSPADAPSAINYDVTLSNNDSAMTVVVNIGSGYWTFELVKDGAPAYSPLEGTWVVAPEAGSLGVGPGQGDTSWWTIDAAGVTQRACFFDDTFVFGADGSFMNVLGADTWIEGWQGGTDACGVPVAPHDGMNPATYTYDEAAGKLTLNGIGAYLGIPKAYNEGELASPADAPASITYDVTLANNDSEMTVDIWVGGDAWWRFKMVKEGTSTGGGSGTGGGTSSGTQIDLPVDFESATIDYTLTDFGENLSSIVEDPTNASNTVAKVVKTAAATTWAGTTIGTDTGFATNIPISLTNSIITVRVWSPDAGAPIRLKIEDANDATHTCETEVNTTVAGGWETIEFDFTNQATGTELLSVGLDNGWVYNKASIFFNFGTDGATAGEKTYYFDDVIFINN</sequence>
<dbReference type="Gene3D" id="2.60.120.430">
    <property type="entry name" value="Galactose-binding lectin"/>
    <property type="match status" value="1"/>
</dbReference>
<dbReference type="RefSeq" id="WP_090125871.1">
    <property type="nucleotide sequence ID" value="NZ_FNNJ01000012.1"/>
</dbReference>
<dbReference type="OrthoDB" id="5381604at2"/>
<dbReference type="InterPro" id="IPR008979">
    <property type="entry name" value="Galactose-bd-like_sf"/>
</dbReference>
<name>A0A1H3FTL7_9FLAO</name>
<evidence type="ECO:0000313" key="3">
    <source>
        <dbReference type="Proteomes" id="UP000199595"/>
    </source>
</evidence>
<dbReference type="STRING" id="762486.SAMN05444411_11252"/>
<dbReference type="AlphaFoldDB" id="A0A1H3FTL7"/>
<dbReference type="EMBL" id="FNNJ01000012">
    <property type="protein sequence ID" value="SDX94270.1"/>
    <property type="molecule type" value="Genomic_DNA"/>
</dbReference>
<dbReference type="SUPFAM" id="SSF49785">
    <property type="entry name" value="Galactose-binding domain-like"/>
    <property type="match status" value="1"/>
</dbReference>
<keyword evidence="3" id="KW-1185">Reference proteome</keyword>
<feature type="signal peptide" evidence="1">
    <location>
        <begin position="1"/>
        <end position="21"/>
    </location>
</feature>
<organism evidence="2 3">
    <name type="scientific">Lutibacter oricola</name>
    <dbReference type="NCBI Taxonomy" id="762486"/>
    <lineage>
        <taxon>Bacteria</taxon>
        <taxon>Pseudomonadati</taxon>
        <taxon>Bacteroidota</taxon>
        <taxon>Flavobacteriia</taxon>
        <taxon>Flavobacteriales</taxon>
        <taxon>Flavobacteriaceae</taxon>
        <taxon>Lutibacter</taxon>
    </lineage>
</organism>
<keyword evidence="1" id="KW-0732">Signal</keyword>